<dbReference type="InterPro" id="IPR000182">
    <property type="entry name" value="GNAT_dom"/>
</dbReference>
<accession>A0A3A6PGK7</accession>
<protein>
    <submittedName>
        <fullName evidence="2">GNAT family N-acetyltransferase</fullName>
    </submittedName>
</protein>
<evidence type="ECO:0000313" key="2">
    <source>
        <dbReference type="EMBL" id="RJX37239.1"/>
    </source>
</evidence>
<dbReference type="GO" id="GO:0016747">
    <property type="term" value="F:acyltransferase activity, transferring groups other than amino-acyl groups"/>
    <property type="evidence" value="ECO:0007669"/>
    <property type="project" value="InterPro"/>
</dbReference>
<keyword evidence="2" id="KW-0808">Transferase</keyword>
<dbReference type="SUPFAM" id="SSF55729">
    <property type="entry name" value="Acyl-CoA N-acyltransferases (Nat)"/>
    <property type="match status" value="1"/>
</dbReference>
<feature type="domain" description="N-acetyltransferase" evidence="1">
    <location>
        <begin position="120"/>
        <end position="258"/>
    </location>
</feature>
<evidence type="ECO:0000259" key="1">
    <source>
        <dbReference type="PROSITE" id="PS51186"/>
    </source>
</evidence>
<dbReference type="AlphaFoldDB" id="A0A3A6PGK7"/>
<dbReference type="EMBL" id="QXQB01000006">
    <property type="protein sequence ID" value="RJX37239.1"/>
    <property type="molecule type" value="Genomic_DNA"/>
</dbReference>
<dbReference type="InterPro" id="IPR016181">
    <property type="entry name" value="Acyl_CoA_acyltransferase"/>
</dbReference>
<dbReference type="RefSeq" id="WP_120113793.1">
    <property type="nucleotide sequence ID" value="NZ_QXQB01000006.1"/>
</dbReference>
<name>A0A3A6PGK7_9BACL</name>
<reference evidence="2 3" key="1">
    <citation type="submission" date="2018-09" db="EMBL/GenBank/DDBJ databases">
        <title>Paenibacillus aracenensis nov. sp. isolated from a cave in southern Spain.</title>
        <authorList>
            <person name="Jurado V."/>
            <person name="Gutierrez-Patricio S."/>
            <person name="Gonzalez-Pimentel J.L."/>
            <person name="Miller A.Z."/>
            <person name="Laiz L."/>
            <person name="Saiz-Jimenez C."/>
        </authorList>
    </citation>
    <scope>NUCLEOTIDE SEQUENCE [LARGE SCALE GENOMIC DNA]</scope>
    <source>
        <strain evidence="2 3">JCM 19203</strain>
    </source>
</reference>
<dbReference type="Proteomes" id="UP000267798">
    <property type="component" value="Unassembled WGS sequence"/>
</dbReference>
<dbReference type="Gene3D" id="3.40.630.30">
    <property type="match status" value="1"/>
</dbReference>
<dbReference type="Pfam" id="PF00583">
    <property type="entry name" value="Acetyltransf_1"/>
    <property type="match status" value="1"/>
</dbReference>
<keyword evidence="3" id="KW-1185">Reference proteome</keyword>
<evidence type="ECO:0000313" key="3">
    <source>
        <dbReference type="Proteomes" id="UP000267798"/>
    </source>
</evidence>
<proteinExistence type="predicted"/>
<dbReference type="OrthoDB" id="164800at2"/>
<comment type="caution">
    <text evidence="2">The sequence shown here is derived from an EMBL/GenBank/DDBJ whole genome shotgun (WGS) entry which is preliminary data.</text>
</comment>
<sequence length="258" mass="29527">MNKSDLIEIFNREQRMDIVYPGTRREADEYVVRQISPEEEDSFISYSSLTAAHADAVIQRELDYFAALGRRFEWKLYDFDEPADLKDRLAAHGFEIEDAEALMIMKLDAAHPMITASIPDSIQRITDDAGIDALMALEDTIWQVSHQELGNRLKRDKRTMPEELLIYAAYDESGRIASGAWMYMYTGTAFCSFWGGSTLPEYRGKGFYKALIAVRAQEAWKRGFRLLTVDASPMSRPILERNGFQCLGYTYPCKSPQI</sequence>
<dbReference type="PROSITE" id="PS51186">
    <property type="entry name" value="GNAT"/>
    <property type="match status" value="1"/>
</dbReference>
<gene>
    <name evidence="2" type="ORF">D3P09_23045</name>
</gene>
<organism evidence="2 3">
    <name type="scientific">Paenibacillus pinisoli</name>
    <dbReference type="NCBI Taxonomy" id="1276110"/>
    <lineage>
        <taxon>Bacteria</taxon>
        <taxon>Bacillati</taxon>
        <taxon>Bacillota</taxon>
        <taxon>Bacilli</taxon>
        <taxon>Bacillales</taxon>
        <taxon>Paenibacillaceae</taxon>
        <taxon>Paenibacillus</taxon>
    </lineage>
</organism>
<dbReference type="CDD" id="cd04301">
    <property type="entry name" value="NAT_SF"/>
    <property type="match status" value="1"/>
</dbReference>